<keyword evidence="10" id="KW-1185">Reference proteome</keyword>
<dbReference type="InterPro" id="IPR002401">
    <property type="entry name" value="Cyt_P450_E_grp-I"/>
</dbReference>
<comment type="similarity">
    <text evidence="1 8">Belongs to the cytochrome P450 family.</text>
</comment>
<accession>A0A069PUX6</accession>
<proteinExistence type="inferred from homology"/>
<dbReference type="GO" id="GO:0004497">
    <property type="term" value="F:monooxygenase activity"/>
    <property type="evidence" value="ECO:0007669"/>
    <property type="project" value="UniProtKB-KW"/>
</dbReference>
<dbReference type="EMBL" id="JFHC01000003">
    <property type="protein sequence ID" value="KDR44237.1"/>
    <property type="molecule type" value="Genomic_DNA"/>
</dbReference>
<evidence type="ECO:0000256" key="6">
    <source>
        <dbReference type="ARBA" id="ARBA00023033"/>
    </source>
</evidence>
<keyword evidence="3 7" id="KW-0479">Metal-binding</keyword>
<evidence type="ECO:0000313" key="10">
    <source>
        <dbReference type="Proteomes" id="UP000027466"/>
    </source>
</evidence>
<protein>
    <submittedName>
        <fullName evidence="9">Cytochrome P450</fullName>
    </submittedName>
</protein>
<evidence type="ECO:0000256" key="2">
    <source>
        <dbReference type="ARBA" id="ARBA00022617"/>
    </source>
</evidence>
<evidence type="ECO:0000256" key="3">
    <source>
        <dbReference type="ARBA" id="ARBA00022723"/>
    </source>
</evidence>
<feature type="binding site" description="axial binding residue" evidence="7">
    <location>
        <position position="416"/>
    </location>
    <ligand>
        <name>heme</name>
        <dbReference type="ChEBI" id="CHEBI:30413"/>
    </ligand>
    <ligandPart>
        <name>Fe</name>
        <dbReference type="ChEBI" id="CHEBI:18248"/>
    </ligandPart>
</feature>
<gene>
    <name evidence="9" type="ORF">BG61_19425</name>
</gene>
<dbReference type="GO" id="GO:0005506">
    <property type="term" value="F:iron ion binding"/>
    <property type="evidence" value="ECO:0007669"/>
    <property type="project" value="InterPro"/>
</dbReference>
<dbReference type="GO" id="GO:0020037">
    <property type="term" value="F:heme binding"/>
    <property type="evidence" value="ECO:0007669"/>
    <property type="project" value="InterPro"/>
</dbReference>
<dbReference type="PANTHER" id="PTHR24291:SF50">
    <property type="entry name" value="BIFUNCTIONAL ALBAFLAVENONE MONOOXYGENASE_TERPENE SYNTHASE"/>
    <property type="match status" value="1"/>
</dbReference>
<sequence>MRFGARQHGRVDRTASTLQWQIDMAALIPPMPPSARADISGIGILRAVRRNAYEAFPLSFLEKAVVRREMPVRPLVVATSGDAIRHVMIDHYEAFARVPALKRVLGPLIGKGLATSEGEAWRQQRHAMAPAFAPKHVNTLMVHIAPATENALRKLDAQRDMPLQVLEFMQLLSLDIAASAMFSVDMGAIGSGLRSLLNEYTADLGKVTLGDFLLPGWMPTLMSRRRAAFGRRWKAYMEPIVEGRRRAGSEGRAPDLFDMLIRAHGEADSQLIVDEVTTMLIGGHETTALTLFWACALLAQAPGLQQELAREAAAAEWPDEANPARVPALPLARAVVQETLRLYSPAYMSARLAGQAQTIAGTPVAKGSLVLVPFLLIHRNPDYWPRPDVFDPARFIDAKPADRFAYLPFGIGPHVCIGAQLAMLEATFVIARLFRDYELTLASPRPILPVANLATRPDHSPAFHVRRRRG</sequence>
<evidence type="ECO:0000256" key="4">
    <source>
        <dbReference type="ARBA" id="ARBA00023002"/>
    </source>
</evidence>
<keyword evidence="5 7" id="KW-0408">Iron</keyword>
<dbReference type="Gene3D" id="1.10.630.10">
    <property type="entry name" value="Cytochrome P450"/>
    <property type="match status" value="1"/>
</dbReference>
<dbReference type="InterPro" id="IPR001128">
    <property type="entry name" value="Cyt_P450"/>
</dbReference>
<comment type="cofactor">
    <cofactor evidence="7">
        <name>heme</name>
        <dbReference type="ChEBI" id="CHEBI:30413"/>
    </cofactor>
</comment>
<dbReference type="STRING" id="60547.GCA_000751215_04359"/>
<dbReference type="InterPro" id="IPR050196">
    <property type="entry name" value="Cytochrome_P450_Monoox"/>
</dbReference>
<comment type="caution">
    <text evidence="9">The sequence shown here is derived from an EMBL/GenBank/DDBJ whole genome shotgun (WGS) entry which is preliminary data.</text>
</comment>
<dbReference type="InterPro" id="IPR017972">
    <property type="entry name" value="Cyt_P450_CS"/>
</dbReference>
<dbReference type="PRINTS" id="PR00385">
    <property type="entry name" value="P450"/>
</dbReference>
<dbReference type="AlphaFoldDB" id="A0A069PUX6"/>
<evidence type="ECO:0000256" key="1">
    <source>
        <dbReference type="ARBA" id="ARBA00010617"/>
    </source>
</evidence>
<evidence type="ECO:0000256" key="5">
    <source>
        <dbReference type="ARBA" id="ARBA00023004"/>
    </source>
</evidence>
<dbReference type="Proteomes" id="UP000027466">
    <property type="component" value="Unassembled WGS sequence"/>
</dbReference>
<keyword evidence="2 7" id="KW-0349">Heme</keyword>
<organism evidence="9 10">
    <name type="scientific">Caballeronia glathei</name>
    <dbReference type="NCBI Taxonomy" id="60547"/>
    <lineage>
        <taxon>Bacteria</taxon>
        <taxon>Pseudomonadati</taxon>
        <taxon>Pseudomonadota</taxon>
        <taxon>Betaproteobacteria</taxon>
        <taxon>Burkholderiales</taxon>
        <taxon>Burkholderiaceae</taxon>
        <taxon>Caballeronia</taxon>
    </lineage>
</organism>
<keyword evidence="4 8" id="KW-0560">Oxidoreductase</keyword>
<evidence type="ECO:0000313" key="9">
    <source>
        <dbReference type="EMBL" id="KDR44237.1"/>
    </source>
</evidence>
<keyword evidence="6 8" id="KW-0503">Monooxygenase</keyword>
<dbReference type="SUPFAM" id="SSF48264">
    <property type="entry name" value="Cytochrome P450"/>
    <property type="match status" value="1"/>
</dbReference>
<dbReference type="GO" id="GO:0016705">
    <property type="term" value="F:oxidoreductase activity, acting on paired donors, with incorporation or reduction of molecular oxygen"/>
    <property type="evidence" value="ECO:0007669"/>
    <property type="project" value="InterPro"/>
</dbReference>
<evidence type="ECO:0000256" key="7">
    <source>
        <dbReference type="PIRSR" id="PIRSR602401-1"/>
    </source>
</evidence>
<dbReference type="InterPro" id="IPR036396">
    <property type="entry name" value="Cyt_P450_sf"/>
</dbReference>
<reference evidence="9 10" key="1">
    <citation type="submission" date="2014-03" db="EMBL/GenBank/DDBJ databases">
        <title>Draft Genome Sequences of Four Burkholderia Strains.</title>
        <authorList>
            <person name="Liu X.Y."/>
            <person name="Li C.X."/>
            <person name="Xu J.H."/>
        </authorList>
    </citation>
    <scope>NUCLEOTIDE SEQUENCE [LARGE SCALE GENOMIC DNA]</scope>
    <source>
        <strain evidence="9 10">DSM 50014</strain>
    </source>
</reference>
<name>A0A069PUX6_9BURK</name>
<dbReference type="Pfam" id="PF00067">
    <property type="entry name" value="p450"/>
    <property type="match status" value="1"/>
</dbReference>
<dbReference type="PROSITE" id="PS00086">
    <property type="entry name" value="CYTOCHROME_P450"/>
    <property type="match status" value="1"/>
</dbReference>
<dbReference type="PRINTS" id="PR00463">
    <property type="entry name" value="EP450I"/>
</dbReference>
<dbReference type="PANTHER" id="PTHR24291">
    <property type="entry name" value="CYTOCHROME P450 FAMILY 4"/>
    <property type="match status" value="1"/>
</dbReference>
<evidence type="ECO:0000256" key="8">
    <source>
        <dbReference type="RuleBase" id="RU000461"/>
    </source>
</evidence>